<feature type="domain" description="DUF4213" evidence="2">
    <location>
        <begin position="5"/>
        <end position="85"/>
    </location>
</feature>
<gene>
    <name evidence="3" type="ORF">NSA58_06870</name>
</gene>
<dbReference type="Pfam" id="PF13938">
    <property type="entry name" value="DUF4213"/>
    <property type="match status" value="1"/>
</dbReference>
<dbReference type="AlphaFoldDB" id="A0A9X2MAA3"/>
<dbReference type="Gene3D" id="3.30.390.100">
    <property type="match status" value="1"/>
</dbReference>
<protein>
    <submittedName>
        <fullName evidence="3">DUF364 domain-containing protein</fullName>
    </submittedName>
</protein>
<feature type="domain" description="Putative heavy-metal chelation" evidence="1">
    <location>
        <begin position="112"/>
        <end position="233"/>
    </location>
</feature>
<dbReference type="Gene3D" id="3.40.50.11590">
    <property type="match status" value="1"/>
</dbReference>
<dbReference type="EMBL" id="JANKBY010000059">
    <property type="protein sequence ID" value="MCR1822506.1"/>
    <property type="molecule type" value="Genomic_DNA"/>
</dbReference>
<dbReference type="Proteomes" id="UP001140817">
    <property type="component" value="Unassembled WGS sequence"/>
</dbReference>
<dbReference type="RefSeq" id="WP_052232863.1">
    <property type="nucleotide sequence ID" value="NZ_JANKBY010000059.1"/>
</dbReference>
<evidence type="ECO:0000313" key="4">
    <source>
        <dbReference type="Proteomes" id="UP001140817"/>
    </source>
</evidence>
<sequence length="250" mass="28385">MWEFYDSLIEKIPENIKVKELVIGSEFTMVITDYGAGISRLLYDKRFSFDKDIKKNMSLKDLCKGVKSWNFIEASLGLAAINSYYNQKLQNKSLSLEEIKHPFISMIDDSSKKIAIVEGSMENKNKIKSKYDVDFFSRKMEEGDYSIVAYNYLIENYDTTYLGGDLIINKHLIKIAEDSYSKESIICDISTPLSLDFSLLGIKNIGGFIVKDIDKCLNLVKLNASYDEIAKTGTMMKIVGCKGDKISGRK</sequence>
<accession>A0A9X2MAA3</accession>
<keyword evidence="4" id="KW-1185">Reference proteome</keyword>
<proteinExistence type="predicted"/>
<evidence type="ECO:0000259" key="1">
    <source>
        <dbReference type="Pfam" id="PF04016"/>
    </source>
</evidence>
<dbReference type="SUPFAM" id="SSF159713">
    <property type="entry name" value="Dhaf3308-like"/>
    <property type="match status" value="1"/>
</dbReference>
<organism evidence="3 4">
    <name type="scientific">Terrisporobacter muris</name>
    <dbReference type="NCBI Taxonomy" id="2963284"/>
    <lineage>
        <taxon>Bacteria</taxon>
        <taxon>Bacillati</taxon>
        <taxon>Bacillota</taxon>
        <taxon>Clostridia</taxon>
        <taxon>Peptostreptococcales</taxon>
        <taxon>Peptostreptococcaceae</taxon>
        <taxon>Terrisporobacter</taxon>
    </lineage>
</organism>
<name>A0A9X2MAA3_9FIRM</name>
<reference evidence="3" key="1">
    <citation type="submission" date="2022-07" db="EMBL/GenBank/DDBJ databases">
        <title>Enhanced cultured diversity of the mouse gut microbiota enables custom-made synthetic communities.</title>
        <authorList>
            <person name="Afrizal A."/>
        </authorList>
    </citation>
    <scope>NUCLEOTIDE SEQUENCE</scope>
    <source>
        <strain evidence="3">DSM 29186</strain>
    </source>
</reference>
<evidence type="ECO:0000259" key="2">
    <source>
        <dbReference type="Pfam" id="PF13938"/>
    </source>
</evidence>
<comment type="caution">
    <text evidence="3">The sequence shown here is derived from an EMBL/GenBank/DDBJ whole genome shotgun (WGS) entry which is preliminary data.</text>
</comment>
<dbReference type="InterPro" id="IPR025251">
    <property type="entry name" value="DUF4213"/>
</dbReference>
<evidence type="ECO:0000313" key="3">
    <source>
        <dbReference type="EMBL" id="MCR1822506.1"/>
    </source>
</evidence>
<dbReference type="Pfam" id="PF04016">
    <property type="entry name" value="DUF364"/>
    <property type="match status" value="1"/>
</dbReference>
<dbReference type="InterPro" id="IPR007161">
    <property type="entry name" value="DUF364"/>
</dbReference>